<keyword evidence="2" id="KW-1185">Reference proteome</keyword>
<gene>
    <name evidence="1" type="ORF">HNQ08_002194</name>
</gene>
<evidence type="ECO:0000313" key="2">
    <source>
        <dbReference type="Proteomes" id="UP000552709"/>
    </source>
</evidence>
<protein>
    <submittedName>
        <fullName evidence="1">Uncharacterized protein</fullName>
    </submittedName>
</protein>
<evidence type="ECO:0000313" key="1">
    <source>
        <dbReference type="EMBL" id="MBB5363096.1"/>
    </source>
</evidence>
<sequence>MLYLQDRVVLDGQFRDMGEKGWAALASAIPGELPDPIQATARRRFLAAYGLPEFANPIPPHAARDFLLASREGRLPAWALAAAARSLSDIRDAAITGGES</sequence>
<accession>A0A7W8JTU5</accession>
<organism evidence="1 2">
    <name type="scientific">Deinococcus humi</name>
    <dbReference type="NCBI Taxonomy" id="662880"/>
    <lineage>
        <taxon>Bacteria</taxon>
        <taxon>Thermotogati</taxon>
        <taxon>Deinococcota</taxon>
        <taxon>Deinococci</taxon>
        <taxon>Deinococcales</taxon>
        <taxon>Deinococcaceae</taxon>
        <taxon>Deinococcus</taxon>
    </lineage>
</organism>
<proteinExistence type="predicted"/>
<reference evidence="1 2" key="1">
    <citation type="submission" date="2020-08" db="EMBL/GenBank/DDBJ databases">
        <title>Genomic Encyclopedia of Type Strains, Phase IV (KMG-IV): sequencing the most valuable type-strain genomes for metagenomic binning, comparative biology and taxonomic classification.</title>
        <authorList>
            <person name="Goeker M."/>
        </authorList>
    </citation>
    <scope>NUCLEOTIDE SEQUENCE [LARGE SCALE GENOMIC DNA]</scope>
    <source>
        <strain evidence="1 2">DSM 27939</strain>
    </source>
</reference>
<comment type="caution">
    <text evidence="1">The sequence shown here is derived from an EMBL/GenBank/DDBJ whole genome shotgun (WGS) entry which is preliminary data.</text>
</comment>
<dbReference type="EMBL" id="JACHFL010000004">
    <property type="protein sequence ID" value="MBB5363096.1"/>
    <property type="molecule type" value="Genomic_DNA"/>
</dbReference>
<dbReference type="AlphaFoldDB" id="A0A7W8JTU5"/>
<name>A0A7W8JTU5_9DEIO</name>
<dbReference type="RefSeq" id="WP_184131325.1">
    <property type="nucleotide sequence ID" value="NZ_JACHFL010000004.1"/>
</dbReference>
<dbReference type="Proteomes" id="UP000552709">
    <property type="component" value="Unassembled WGS sequence"/>
</dbReference>